<sequence>MDMRIFFFNPFKRRQYQQHLFARWLLLIMSLGSFSTAQAAINQLDKVGFSTLPGNRVQINLDFAGNAQTPISFSTENPARIVLDFPNTAMRVDNRSQVIGIGAVQGANVVETNDRTRVVLNLVRLVPFTIQSQGNRVYVEVANVGNQIAPPANSPITAVSQKAATLSAKAVEAPRGPRIENINFKRTREDSAQIIITLSDPESIVNIQREVNDLIVDIEDTALPESLDRKLDVTDFATPVSFIDAKQQGKNVRMVITPKNNEFDHLAYQSDNQYIIEVKPLTADEKETLKKTDPAYAGQRVSFNIQNIPVSSALMLLTELPGVNLNIITSPAVSQLPPISLRLKNVPWDQALEIILQSQGLGKKQIGNVMTIDLKTNLDERERKELEAQKAIKELEPVVTRQFQINYAKASDLVSLLRESSAEKSHSFLSERGSVTQDVRTNKLIIQDTATKLDEIAVLVAAIDTPIRQVLIEGRVVIAEESFGKSLGVKFGYGADQDLGSGYGVVVGGKTTGDTEFSSGTSFQVDGNEGLMVSLPAVASAIGASATSQTASVGLAIGKIGSYLLQLELSALQVEGRGEVISSPRVVTSNQKKATVLQGVEFPVAGTAGVGATAAPTFKEALLQLDVTPQITPDDRVIMDLNVKKDDVASTSGSINRREVETQVLVDNGETVVLGGVYEQKTENKVERVPFFSDLPLVGNLFKTRTNTENKSELLIFITPRIIKGNS</sequence>
<dbReference type="InterPro" id="IPR013355">
    <property type="entry name" value="Pilus_4_PilQ"/>
</dbReference>
<organism evidence="11 12">
    <name type="scientific">Beggiatoa leptomitoformis</name>
    <dbReference type="NCBI Taxonomy" id="288004"/>
    <lineage>
        <taxon>Bacteria</taxon>
        <taxon>Pseudomonadati</taxon>
        <taxon>Pseudomonadota</taxon>
        <taxon>Gammaproteobacteria</taxon>
        <taxon>Thiotrichales</taxon>
        <taxon>Thiotrichaceae</taxon>
        <taxon>Beggiatoa</taxon>
    </lineage>
</organism>
<name>A0A2N9YGT0_9GAMM</name>
<dbReference type="Gene3D" id="3.30.1370.130">
    <property type="match status" value="1"/>
</dbReference>
<evidence type="ECO:0000256" key="4">
    <source>
        <dbReference type="ARBA" id="ARBA00022729"/>
    </source>
</evidence>
<dbReference type="Gene3D" id="2.60.40.3500">
    <property type="match status" value="1"/>
</dbReference>
<dbReference type="STRING" id="288004.AL038_09830"/>
<dbReference type="EMBL" id="CP018889">
    <property type="protein sequence ID" value="AUI69771.1"/>
    <property type="molecule type" value="Genomic_DNA"/>
</dbReference>
<gene>
    <name evidence="11" type="primary">pilQ</name>
    <name evidence="11" type="ORF">BLE401_14450</name>
</gene>
<dbReference type="GO" id="GO:0009306">
    <property type="term" value="P:protein secretion"/>
    <property type="evidence" value="ECO:0007669"/>
    <property type="project" value="InterPro"/>
</dbReference>
<dbReference type="PANTHER" id="PTHR30604:SF1">
    <property type="entry name" value="DNA UTILIZATION PROTEIN HOFQ"/>
    <property type="match status" value="1"/>
</dbReference>
<evidence type="ECO:0000256" key="7">
    <source>
        <dbReference type="ARBA" id="ARBA00023237"/>
    </source>
</evidence>
<feature type="chain" id="PRO_5014737963" evidence="9">
    <location>
        <begin position="40"/>
        <end position="727"/>
    </location>
</feature>
<dbReference type="InterPro" id="IPR021731">
    <property type="entry name" value="AMIN_dom"/>
</dbReference>
<dbReference type="InterPro" id="IPR005644">
    <property type="entry name" value="NolW-like"/>
</dbReference>
<evidence type="ECO:0000256" key="1">
    <source>
        <dbReference type="ARBA" id="ARBA00004442"/>
    </source>
</evidence>
<feature type="signal peptide" evidence="9">
    <location>
        <begin position="1"/>
        <end position="39"/>
    </location>
</feature>
<keyword evidence="5" id="KW-0653">Protein transport</keyword>
<keyword evidence="12" id="KW-1185">Reference proteome</keyword>
<keyword evidence="3 8" id="KW-0813">Transport</keyword>
<dbReference type="Gene3D" id="2.60.40.3470">
    <property type="match status" value="1"/>
</dbReference>
<dbReference type="PROSITE" id="PS00875">
    <property type="entry name" value="T2SP_D"/>
    <property type="match status" value="1"/>
</dbReference>
<reference evidence="12" key="1">
    <citation type="submission" date="2016-12" db="EMBL/GenBank/DDBJ databases">
        <title>Complete Genome Sequence of Beggiatoa leptomitiformis D-401.</title>
        <authorList>
            <person name="Fomenkov A."/>
            <person name="Vincze T."/>
            <person name="Grabovich M."/>
            <person name="Anton B.P."/>
            <person name="Dubinina G."/>
            <person name="Orlova M."/>
            <person name="Belousova E."/>
            <person name="Roberts R.J."/>
        </authorList>
    </citation>
    <scope>NUCLEOTIDE SEQUENCE [LARGE SCALE GENOMIC DNA]</scope>
    <source>
        <strain evidence="12">D-401</strain>
    </source>
</reference>
<dbReference type="InterPro" id="IPR004846">
    <property type="entry name" value="T2SS/T3SS_dom"/>
</dbReference>
<keyword evidence="6" id="KW-0472">Membrane</keyword>
<feature type="domain" description="Secretin/TonB short N-terminal" evidence="10">
    <location>
        <begin position="325"/>
        <end position="375"/>
    </location>
</feature>
<dbReference type="InterPro" id="IPR004845">
    <property type="entry name" value="T2SS_GspD_CS"/>
</dbReference>
<evidence type="ECO:0000256" key="9">
    <source>
        <dbReference type="SAM" id="SignalP"/>
    </source>
</evidence>
<evidence type="ECO:0000313" key="12">
    <source>
        <dbReference type="Proteomes" id="UP000234271"/>
    </source>
</evidence>
<keyword evidence="4 9" id="KW-0732">Signal</keyword>
<protein>
    <submittedName>
        <fullName evidence="11">Type IV pilus secretin PilQ</fullName>
    </submittedName>
</protein>
<evidence type="ECO:0000256" key="5">
    <source>
        <dbReference type="ARBA" id="ARBA00022927"/>
    </source>
</evidence>
<dbReference type="InterPro" id="IPR038591">
    <property type="entry name" value="NolW-like_sf"/>
</dbReference>
<dbReference type="PRINTS" id="PR00811">
    <property type="entry name" value="BCTERIALGSPD"/>
</dbReference>
<dbReference type="SMART" id="SM00965">
    <property type="entry name" value="STN"/>
    <property type="match status" value="1"/>
</dbReference>
<proteinExistence type="inferred from homology"/>
<evidence type="ECO:0000313" key="11">
    <source>
        <dbReference type="EMBL" id="AUI69771.1"/>
    </source>
</evidence>
<dbReference type="Proteomes" id="UP000234271">
    <property type="component" value="Chromosome"/>
</dbReference>
<dbReference type="PANTHER" id="PTHR30604">
    <property type="entry name" value="PROTEIN TRANSPORT PROTEIN HOFQ"/>
    <property type="match status" value="1"/>
</dbReference>
<dbReference type="GO" id="GO:0009279">
    <property type="term" value="C:cell outer membrane"/>
    <property type="evidence" value="ECO:0007669"/>
    <property type="project" value="UniProtKB-SubCell"/>
</dbReference>
<dbReference type="Gene3D" id="3.30.1370.120">
    <property type="match status" value="1"/>
</dbReference>
<evidence type="ECO:0000256" key="8">
    <source>
        <dbReference type="RuleBase" id="RU004004"/>
    </source>
</evidence>
<evidence type="ECO:0000256" key="2">
    <source>
        <dbReference type="ARBA" id="ARBA00006304"/>
    </source>
</evidence>
<comment type="similarity">
    <text evidence="2">Belongs to the bacterial secretin family. PilQ subfamily.</text>
</comment>
<dbReference type="NCBIfam" id="TIGR02515">
    <property type="entry name" value="IV_pilus_PilQ"/>
    <property type="match status" value="1"/>
</dbReference>
<dbReference type="Pfam" id="PF03958">
    <property type="entry name" value="Secretin_N"/>
    <property type="match status" value="1"/>
</dbReference>
<evidence type="ECO:0000256" key="3">
    <source>
        <dbReference type="ARBA" id="ARBA00022448"/>
    </source>
</evidence>
<dbReference type="InterPro" id="IPR051808">
    <property type="entry name" value="Type_IV_pilus_biogenesis"/>
</dbReference>
<dbReference type="AlphaFoldDB" id="A0A2N9YGT0"/>
<dbReference type="Pfam" id="PF00263">
    <property type="entry name" value="Secretin"/>
    <property type="match status" value="1"/>
</dbReference>
<dbReference type="Pfam" id="PF11741">
    <property type="entry name" value="AMIN"/>
    <property type="match status" value="2"/>
</dbReference>
<dbReference type="InterPro" id="IPR001775">
    <property type="entry name" value="GspD/PilQ"/>
</dbReference>
<dbReference type="Pfam" id="PF07660">
    <property type="entry name" value="STN"/>
    <property type="match status" value="1"/>
</dbReference>
<evidence type="ECO:0000256" key="6">
    <source>
        <dbReference type="ARBA" id="ARBA00023136"/>
    </source>
</evidence>
<dbReference type="InterPro" id="IPR011662">
    <property type="entry name" value="Secretin/TonB_short_N"/>
</dbReference>
<accession>A0A2N9YGT0</accession>
<keyword evidence="7" id="KW-0998">Cell outer membrane</keyword>
<evidence type="ECO:0000259" key="10">
    <source>
        <dbReference type="SMART" id="SM00965"/>
    </source>
</evidence>
<comment type="subcellular location">
    <subcellularLocation>
        <location evidence="1 8">Cell outer membrane</location>
    </subcellularLocation>
</comment>